<evidence type="ECO:0000313" key="7">
    <source>
        <dbReference type="Proteomes" id="UP000198825"/>
    </source>
</evidence>
<sequence>MSTAVPLVDLAAQQQEIHEEVMAGLADVFATTAFIGGKPVGEFELAYADTTDVAHCVGVANGTDAVELALRGVGVRAGGEVIVPANTFIATAEAISRIGATPVLVDVDPEHLLMDPDLVPAAITSRTQAIVPVHLFGQVAPVERVLAVAGDIPVVEDAAQSQGATRFGRSAGSLAAAAGTSFYPGKNLGAAGDAGAVTTQDAAVAARVRLIANHGSARKYDHEVIGMNSRLDTVQAVVLNAKLRRLPAWNERRREAAARYTSMLADVPGVRVPRSAEGNVDVWHLYVVRVQDRDLVLRRLNESGIGAGIHYPVPLHLTRAYAGLGRGAGAFPVAERAAAEILSLPLHPHLTTDQQDRVVLALREAVRSAPAR</sequence>
<feature type="modified residue" description="N6-(pyridoxal phosphate)lysine" evidence="4">
    <location>
        <position position="186"/>
    </location>
</feature>
<name>A0A1H2LTZ5_9ACTN</name>
<keyword evidence="1 4" id="KW-0663">Pyridoxal phosphate</keyword>
<evidence type="ECO:0000256" key="2">
    <source>
        <dbReference type="ARBA" id="ARBA00037999"/>
    </source>
</evidence>
<dbReference type="Proteomes" id="UP000198825">
    <property type="component" value="Chromosome I"/>
</dbReference>
<dbReference type="STRING" id="546874.SAMN04488544_0824"/>
<organism evidence="6 7">
    <name type="scientific">Microlunatus sagamiharensis</name>
    <dbReference type="NCBI Taxonomy" id="546874"/>
    <lineage>
        <taxon>Bacteria</taxon>
        <taxon>Bacillati</taxon>
        <taxon>Actinomycetota</taxon>
        <taxon>Actinomycetes</taxon>
        <taxon>Propionibacteriales</taxon>
        <taxon>Propionibacteriaceae</taxon>
        <taxon>Microlunatus</taxon>
    </lineage>
</organism>
<dbReference type="EMBL" id="LT629799">
    <property type="protein sequence ID" value="SDU84344.1"/>
    <property type="molecule type" value="Genomic_DNA"/>
</dbReference>
<evidence type="ECO:0000313" key="6">
    <source>
        <dbReference type="EMBL" id="SDU84344.1"/>
    </source>
</evidence>
<feature type="active site" description="Proton acceptor" evidence="3">
    <location>
        <position position="186"/>
    </location>
</feature>
<dbReference type="RefSeq" id="WP_231918430.1">
    <property type="nucleotide sequence ID" value="NZ_LT629799.1"/>
</dbReference>
<proteinExistence type="inferred from homology"/>
<evidence type="ECO:0000256" key="1">
    <source>
        <dbReference type="ARBA" id="ARBA00022898"/>
    </source>
</evidence>
<dbReference type="InterPro" id="IPR000653">
    <property type="entry name" value="DegT/StrS_aminotransferase"/>
</dbReference>
<evidence type="ECO:0000256" key="4">
    <source>
        <dbReference type="PIRSR" id="PIRSR000390-2"/>
    </source>
</evidence>
<dbReference type="InterPro" id="IPR015424">
    <property type="entry name" value="PyrdxlP-dep_Trfase"/>
</dbReference>
<dbReference type="Gene3D" id="3.40.640.10">
    <property type="entry name" value="Type I PLP-dependent aspartate aminotransferase-like (Major domain)"/>
    <property type="match status" value="1"/>
</dbReference>
<dbReference type="Gene3D" id="3.90.1150.10">
    <property type="entry name" value="Aspartate Aminotransferase, domain 1"/>
    <property type="match status" value="1"/>
</dbReference>
<evidence type="ECO:0000256" key="5">
    <source>
        <dbReference type="RuleBase" id="RU004508"/>
    </source>
</evidence>
<reference evidence="7" key="1">
    <citation type="submission" date="2016-10" db="EMBL/GenBank/DDBJ databases">
        <authorList>
            <person name="Varghese N."/>
            <person name="Submissions S."/>
        </authorList>
    </citation>
    <scope>NUCLEOTIDE SEQUENCE [LARGE SCALE GENOMIC DNA]</scope>
    <source>
        <strain evidence="7">DSM 21743</strain>
    </source>
</reference>
<gene>
    <name evidence="6" type="ORF">SAMN04488544_0824</name>
</gene>
<dbReference type="PANTHER" id="PTHR30244">
    <property type="entry name" value="TRANSAMINASE"/>
    <property type="match status" value="1"/>
</dbReference>
<dbReference type="InterPro" id="IPR015421">
    <property type="entry name" value="PyrdxlP-dep_Trfase_major"/>
</dbReference>
<dbReference type="GO" id="GO:0008483">
    <property type="term" value="F:transaminase activity"/>
    <property type="evidence" value="ECO:0007669"/>
    <property type="project" value="TreeGrafter"/>
</dbReference>
<dbReference type="GO" id="GO:0030170">
    <property type="term" value="F:pyridoxal phosphate binding"/>
    <property type="evidence" value="ECO:0007669"/>
    <property type="project" value="TreeGrafter"/>
</dbReference>
<dbReference type="SUPFAM" id="SSF53383">
    <property type="entry name" value="PLP-dependent transferases"/>
    <property type="match status" value="1"/>
</dbReference>
<dbReference type="Pfam" id="PF01041">
    <property type="entry name" value="DegT_DnrJ_EryC1"/>
    <property type="match status" value="1"/>
</dbReference>
<dbReference type="AlphaFoldDB" id="A0A1H2LTZ5"/>
<accession>A0A1H2LTZ5</accession>
<dbReference type="PIRSF" id="PIRSF000390">
    <property type="entry name" value="PLP_StrS"/>
    <property type="match status" value="1"/>
</dbReference>
<dbReference type="InterPro" id="IPR015422">
    <property type="entry name" value="PyrdxlP-dep_Trfase_small"/>
</dbReference>
<comment type="similarity">
    <text evidence="2 5">Belongs to the DegT/DnrJ/EryC1 family.</text>
</comment>
<keyword evidence="7" id="KW-1185">Reference proteome</keyword>
<evidence type="ECO:0000256" key="3">
    <source>
        <dbReference type="PIRSR" id="PIRSR000390-1"/>
    </source>
</evidence>
<protein>
    <submittedName>
        <fullName evidence="6">dTDP-4-amino-4,6-dideoxygalactose transaminase</fullName>
    </submittedName>
</protein>
<dbReference type="PANTHER" id="PTHR30244:SF36">
    <property type="entry name" value="3-OXO-GLUCOSE-6-PHOSPHATE:GLUTAMATE AMINOTRANSFERASE"/>
    <property type="match status" value="1"/>
</dbReference>
<dbReference type="GO" id="GO:0000271">
    <property type="term" value="P:polysaccharide biosynthetic process"/>
    <property type="evidence" value="ECO:0007669"/>
    <property type="project" value="TreeGrafter"/>
</dbReference>
<dbReference type="CDD" id="cd00616">
    <property type="entry name" value="AHBA_syn"/>
    <property type="match status" value="1"/>
</dbReference>